<keyword evidence="3 7" id="KW-0812">Transmembrane</keyword>
<keyword evidence="4 7" id="KW-1133">Transmembrane helix</keyword>
<dbReference type="PANTHER" id="PTHR30213:SF1">
    <property type="entry name" value="INNER MEMBRANE PROTEIN YHJD"/>
    <property type="match status" value="1"/>
</dbReference>
<evidence type="ECO:0000256" key="1">
    <source>
        <dbReference type="ARBA" id="ARBA00004651"/>
    </source>
</evidence>
<protein>
    <submittedName>
        <fullName evidence="8">YihY/virulence factor BrkB family protein</fullName>
    </submittedName>
</protein>
<feature type="transmembrane region" description="Helical" evidence="7">
    <location>
        <begin position="232"/>
        <end position="257"/>
    </location>
</feature>
<feature type="transmembrane region" description="Helical" evidence="7">
    <location>
        <begin position="303"/>
        <end position="326"/>
    </location>
</feature>
<organism evidence="8 9">
    <name type="scientific">Noviherbaspirillum galbum</name>
    <dbReference type="NCBI Taxonomy" id="2709383"/>
    <lineage>
        <taxon>Bacteria</taxon>
        <taxon>Pseudomonadati</taxon>
        <taxon>Pseudomonadota</taxon>
        <taxon>Betaproteobacteria</taxon>
        <taxon>Burkholderiales</taxon>
        <taxon>Oxalobacteraceae</taxon>
        <taxon>Noviherbaspirillum</taxon>
    </lineage>
</organism>
<feature type="transmembrane region" description="Helical" evidence="7">
    <location>
        <begin position="123"/>
        <end position="146"/>
    </location>
</feature>
<dbReference type="Proteomes" id="UP000482155">
    <property type="component" value="Unassembled WGS sequence"/>
</dbReference>
<keyword evidence="9" id="KW-1185">Reference proteome</keyword>
<dbReference type="RefSeq" id="WP_163967917.1">
    <property type="nucleotide sequence ID" value="NZ_JAAIVB010000078.1"/>
</dbReference>
<gene>
    <name evidence="8" type="ORF">G3574_23145</name>
</gene>
<dbReference type="NCBIfam" id="TIGR00765">
    <property type="entry name" value="yihY_not_rbn"/>
    <property type="match status" value="1"/>
</dbReference>
<proteinExistence type="predicted"/>
<evidence type="ECO:0000256" key="2">
    <source>
        <dbReference type="ARBA" id="ARBA00022475"/>
    </source>
</evidence>
<accession>A0A6B3SZE7</accession>
<dbReference type="AlphaFoldDB" id="A0A6B3SZE7"/>
<name>A0A6B3SZE7_9BURK</name>
<feature type="transmembrane region" description="Helical" evidence="7">
    <location>
        <begin position="269"/>
        <end position="291"/>
    </location>
</feature>
<keyword evidence="2" id="KW-1003">Cell membrane</keyword>
<keyword evidence="5 7" id="KW-0472">Membrane</keyword>
<dbReference type="PANTHER" id="PTHR30213">
    <property type="entry name" value="INNER MEMBRANE PROTEIN YHJD"/>
    <property type="match status" value="1"/>
</dbReference>
<evidence type="ECO:0000256" key="7">
    <source>
        <dbReference type="SAM" id="Phobius"/>
    </source>
</evidence>
<evidence type="ECO:0000313" key="8">
    <source>
        <dbReference type="EMBL" id="NEX63989.1"/>
    </source>
</evidence>
<evidence type="ECO:0000256" key="5">
    <source>
        <dbReference type="ARBA" id="ARBA00023136"/>
    </source>
</evidence>
<sequence>MAITHPSSHQPRIARQGDKKRLFVAVARLVAVSLTAWQRHNRPAGPAARAIALPSLHARQTAAEKQPEQARETRAAPGNEEKAADQKKQDLRKLPYPKALLRILIDAAKEWSDHRAASKGAALALYTLFSLAPMLVLVVTIAGFFFGEDTVRQQLLVQMSNLMGTQGADAIKTILAGAKHEDSSAIAGLVSAALVLVSATTAFAELKESLDELWEVRKKETSGIWSLLRERFLSLGLVMVLALMALSSLAVSTALAAMGNVWGGGAFKVVSQIISNVVAFAILSGLFAAIFKYLPAVKLNWRDVIVGAVLTAILFSVGKLAIGLYVSKADISSSYGAAGSVVILITWIYYSAQIFFYGSLFTHEYATRLGSRSARSEGGKAANAAVNTASKTPALVRAY</sequence>
<dbReference type="InterPro" id="IPR017039">
    <property type="entry name" value="Virul_fac_BrkB"/>
</dbReference>
<evidence type="ECO:0000256" key="4">
    <source>
        <dbReference type="ARBA" id="ARBA00022989"/>
    </source>
</evidence>
<comment type="subcellular location">
    <subcellularLocation>
        <location evidence="1">Cell membrane</location>
        <topology evidence="1">Multi-pass membrane protein</topology>
    </subcellularLocation>
</comment>
<dbReference type="Pfam" id="PF03631">
    <property type="entry name" value="Virul_fac_BrkB"/>
    <property type="match status" value="1"/>
</dbReference>
<evidence type="ECO:0000313" key="9">
    <source>
        <dbReference type="Proteomes" id="UP000482155"/>
    </source>
</evidence>
<feature type="region of interest" description="Disordered" evidence="6">
    <location>
        <begin position="58"/>
        <end position="89"/>
    </location>
</feature>
<evidence type="ECO:0000256" key="3">
    <source>
        <dbReference type="ARBA" id="ARBA00022692"/>
    </source>
</evidence>
<feature type="compositionally biased region" description="Basic and acidic residues" evidence="6">
    <location>
        <begin position="65"/>
        <end position="89"/>
    </location>
</feature>
<dbReference type="GO" id="GO:0005886">
    <property type="term" value="C:plasma membrane"/>
    <property type="evidence" value="ECO:0007669"/>
    <property type="project" value="UniProtKB-SubCell"/>
</dbReference>
<reference evidence="8 9" key="1">
    <citation type="submission" date="2020-02" db="EMBL/GenBank/DDBJ databases">
        <authorList>
            <person name="Kim M.K."/>
        </authorList>
    </citation>
    <scope>NUCLEOTIDE SEQUENCE [LARGE SCALE GENOMIC DNA]</scope>
    <source>
        <strain evidence="8 9">17J57-3</strain>
    </source>
</reference>
<dbReference type="EMBL" id="JAAIVB010000078">
    <property type="protein sequence ID" value="NEX63989.1"/>
    <property type="molecule type" value="Genomic_DNA"/>
</dbReference>
<feature type="transmembrane region" description="Helical" evidence="7">
    <location>
        <begin position="332"/>
        <end position="350"/>
    </location>
</feature>
<evidence type="ECO:0000256" key="6">
    <source>
        <dbReference type="SAM" id="MobiDB-lite"/>
    </source>
</evidence>
<comment type="caution">
    <text evidence="8">The sequence shown here is derived from an EMBL/GenBank/DDBJ whole genome shotgun (WGS) entry which is preliminary data.</text>
</comment>